<proteinExistence type="predicted"/>
<dbReference type="GO" id="GO:0030163">
    <property type="term" value="P:protein catabolic process"/>
    <property type="evidence" value="ECO:0007669"/>
    <property type="project" value="InterPro"/>
</dbReference>
<keyword evidence="1" id="KW-0732">Signal</keyword>
<dbReference type="SUPFAM" id="SSF54736">
    <property type="entry name" value="ClpS-like"/>
    <property type="match status" value="1"/>
</dbReference>
<gene>
    <name evidence="3" type="ORF">SEMRO_150_G069000.1</name>
</gene>
<sequence>MTKTISSLVLLLLALFQLSHSFTLQPAAVPRQTRLFSDKDKDGGAAIAKPKIGQKTAVEVQTKQKVRIVQRAKPAEPVQRREEKFEDAPMFKLMLIGDDGYDVTHVVERLCAIVDDMDEDQAANVVQQADQEGKAMCGKYPFERAELFKEQLQRSDPMIFSDLEDENK</sequence>
<dbReference type="Gene3D" id="3.30.1390.10">
    <property type="match status" value="1"/>
</dbReference>
<accession>A0A9N8H6L4</accession>
<feature type="chain" id="PRO_5040262850" description="Adaptor protein ClpS core domain-containing protein" evidence="1">
    <location>
        <begin position="22"/>
        <end position="168"/>
    </location>
</feature>
<dbReference type="EMBL" id="CAICTM010000149">
    <property type="protein sequence ID" value="CAB9502931.1"/>
    <property type="molecule type" value="Genomic_DNA"/>
</dbReference>
<reference evidence="3" key="1">
    <citation type="submission" date="2020-06" db="EMBL/GenBank/DDBJ databases">
        <authorList>
            <consortium name="Plant Systems Biology data submission"/>
        </authorList>
    </citation>
    <scope>NUCLEOTIDE SEQUENCE</scope>
    <source>
        <strain evidence="3">D6</strain>
    </source>
</reference>
<dbReference type="GO" id="GO:0006508">
    <property type="term" value="P:proteolysis"/>
    <property type="evidence" value="ECO:0007669"/>
    <property type="project" value="InterPro"/>
</dbReference>
<dbReference type="AlphaFoldDB" id="A0A9N8H6L4"/>
<dbReference type="InterPro" id="IPR022935">
    <property type="entry name" value="ClpS"/>
</dbReference>
<dbReference type="PANTHER" id="PTHR33473:SF17">
    <property type="entry name" value="ATP-DEPENDENT CLP PROTEASE ADAPTER PROTEIN CLPS1, CHLOROPLASTIC"/>
    <property type="match status" value="1"/>
</dbReference>
<dbReference type="PANTHER" id="PTHR33473">
    <property type="entry name" value="ATP-DEPENDENT CLP PROTEASE ADAPTER PROTEIN CLPS1, CHLOROPLASTIC"/>
    <property type="match status" value="1"/>
</dbReference>
<keyword evidence="4" id="KW-1185">Reference proteome</keyword>
<organism evidence="3 4">
    <name type="scientific">Seminavis robusta</name>
    <dbReference type="NCBI Taxonomy" id="568900"/>
    <lineage>
        <taxon>Eukaryota</taxon>
        <taxon>Sar</taxon>
        <taxon>Stramenopiles</taxon>
        <taxon>Ochrophyta</taxon>
        <taxon>Bacillariophyta</taxon>
        <taxon>Bacillariophyceae</taxon>
        <taxon>Bacillariophycidae</taxon>
        <taxon>Naviculales</taxon>
        <taxon>Naviculaceae</taxon>
        <taxon>Seminavis</taxon>
    </lineage>
</organism>
<evidence type="ECO:0000313" key="4">
    <source>
        <dbReference type="Proteomes" id="UP001153069"/>
    </source>
</evidence>
<dbReference type="Pfam" id="PF02617">
    <property type="entry name" value="ClpS"/>
    <property type="match status" value="1"/>
</dbReference>
<evidence type="ECO:0000259" key="2">
    <source>
        <dbReference type="Pfam" id="PF02617"/>
    </source>
</evidence>
<name>A0A9N8H6L4_9STRA</name>
<dbReference type="InterPro" id="IPR003769">
    <property type="entry name" value="ClpS_core"/>
</dbReference>
<comment type="caution">
    <text evidence="3">The sequence shown here is derived from an EMBL/GenBank/DDBJ whole genome shotgun (WGS) entry which is preliminary data.</text>
</comment>
<evidence type="ECO:0000313" key="3">
    <source>
        <dbReference type="EMBL" id="CAB9502931.1"/>
    </source>
</evidence>
<feature type="domain" description="Adaptor protein ClpS core" evidence="2">
    <location>
        <begin position="88"/>
        <end position="154"/>
    </location>
</feature>
<evidence type="ECO:0000256" key="1">
    <source>
        <dbReference type="SAM" id="SignalP"/>
    </source>
</evidence>
<dbReference type="Proteomes" id="UP001153069">
    <property type="component" value="Unassembled WGS sequence"/>
</dbReference>
<feature type="signal peptide" evidence="1">
    <location>
        <begin position="1"/>
        <end position="21"/>
    </location>
</feature>
<protein>
    <recommendedName>
        <fullName evidence="2">Adaptor protein ClpS core domain-containing protein</fullName>
    </recommendedName>
</protein>
<dbReference type="InterPro" id="IPR014719">
    <property type="entry name" value="Ribosomal_bL12_C/ClpS-like"/>
</dbReference>
<dbReference type="OrthoDB" id="2308at2759"/>